<proteinExistence type="predicted"/>
<keyword evidence="1" id="KW-0614">Plasmid</keyword>
<dbReference type="KEGG" id="span:AWL63_22900"/>
<gene>
    <name evidence="1" type="ORF">AWL63_22900</name>
</gene>
<protein>
    <submittedName>
        <fullName evidence="1">Uncharacterized protein</fullName>
    </submittedName>
</protein>
<dbReference type="Proteomes" id="UP000094256">
    <property type="component" value="Plasmid unnamed"/>
</dbReference>
<dbReference type="EMBL" id="CP014169">
    <property type="protein sequence ID" value="AOH87043.1"/>
    <property type="molecule type" value="Genomic_DNA"/>
</dbReference>
<evidence type="ECO:0000313" key="2">
    <source>
        <dbReference type="Proteomes" id="UP000094256"/>
    </source>
</evidence>
<geneLocation type="plasmid" evidence="2"/>
<dbReference type="AlphaFoldDB" id="A0A1B3ZHZ8"/>
<name>A0A1B3ZHZ8_9SPHN</name>
<keyword evidence="2" id="KW-1185">Reference proteome</keyword>
<accession>A0A1B3ZHZ8</accession>
<reference evidence="1 2" key="1">
    <citation type="submission" date="2016-01" db="EMBL/GenBank/DDBJ databases">
        <title>Complete genome and mega plasmid sequence of Sphingomonas panacis DCY99 elicits systemic resistance in rice to Xanthomonas oryzae.</title>
        <authorList>
            <person name="Kim Y.J."/>
            <person name="Yang D.C."/>
            <person name="Sing P."/>
        </authorList>
    </citation>
    <scope>NUCLEOTIDE SEQUENCE [LARGE SCALE GENOMIC DNA]</scope>
    <source>
        <strain evidence="1 2">DCY99</strain>
        <plasmid evidence="2">Plasmid</plasmid>
    </source>
</reference>
<evidence type="ECO:0000313" key="1">
    <source>
        <dbReference type="EMBL" id="AOH87043.1"/>
    </source>
</evidence>
<sequence length="114" mass="12895">MLEHRLSTHEARERRFMETVFAAQSVPSGEALLDRIRCRGVSQVMQAQDLIAALQPYAAPLPATTLGYMLRCFFEGCRADMAFEELAILVLAERRLTPAARSLLRNSLDQRCRV</sequence>
<organism evidence="1 2">
    <name type="scientific">Sphingomonas panacis</name>
    <dbReference type="NCBI Taxonomy" id="1560345"/>
    <lineage>
        <taxon>Bacteria</taxon>
        <taxon>Pseudomonadati</taxon>
        <taxon>Pseudomonadota</taxon>
        <taxon>Alphaproteobacteria</taxon>
        <taxon>Sphingomonadales</taxon>
        <taxon>Sphingomonadaceae</taxon>
        <taxon>Sphingomonas</taxon>
    </lineage>
</organism>